<evidence type="ECO:0000256" key="2">
    <source>
        <dbReference type="SAM" id="MobiDB-lite"/>
    </source>
</evidence>
<dbReference type="EMBL" id="JAUEPU010000027">
    <property type="protein sequence ID" value="KAK0492969.1"/>
    <property type="molecule type" value="Genomic_DNA"/>
</dbReference>
<evidence type="ECO:0000256" key="1">
    <source>
        <dbReference type="ARBA" id="ARBA00005446"/>
    </source>
</evidence>
<dbReference type="InterPro" id="IPR027417">
    <property type="entry name" value="P-loop_NTPase"/>
</dbReference>
<keyword evidence="5" id="KW-1185">Reference proteome</keyword>
<organism evidence="4 5">
    <name type="scientific">Armillaria luteobubalina</name>
    <dbReference type="NCBI Taxonomy" id="153913"/>
    <lineage>
        <taxon>Eukaryota</taxon>
        <taxon>Fungi</taxon>
        <taxon>Dikarya</taxon>
        <taxon>Basidiomycota</taxon>
        <taxon>Agaricomycotina</taxon>
        <taxon>Agaricomycetes</taxon>
        <taxon>Agaricomycetidae</taxon>
        <taxon>Agaricales</taxon>
        <taxon>Marasmiineae</taxon>
        <taxon>Physalacriaceae</taxon>
        <taxon>Armillaria</taxon>
    </lineage>
</organism>
<dbReference type="GO" id="GO:0009378">
    <property type="term" value="F:four-way junction helicase activity"/>
    <property type="evidence" value="ECO:0007669"/>
    <property type="project" value="TreeGrafter"/>
</dbReference>
<comment type="similarity">
    <text evidence="1">Belongs to the helicase family. RecQ subfamily.</text>
</comment>
<feature type="compositionally biased region" description="Acidic residues" evidence="2">
    <location>
        <begin position="95"/>
        <end position="120"/>
    </location>
</feature>
<dbReference type="InterPro" id="IPR014001">
    <property type="entry name" value="Helicase_ATP-bd"/>
</dbReference>
<dbReference type="Gene3D" id="3.40.50.300">
    <property type="entry name" value="P-loop containing nucleotide triphosphate hydrolases"/>
    <property type="match status" value="2"/>
</dbReference>
<dbReference type="GO" id="GO:0043138">
    <property type="term" value="F:3'-5' DNA helicase activity"/>
    <property type="evidence" value="ECO:0007669"/>
    <property type="project" value="TreeGrafter"/>
</dbReference>
<dbReference type="GO" id="GO:0005737">
    <property type="term" value="C:cytoplasm"/>
    <property type="evidence" value="ECO:0007669"/>
    <property type="project" value="TreeGrafter"/>
</dbReference>
<dbReference type="PANTHER" id="PTHR13710:SF154">
    <property type="entry name" value="RECQ HELICASE, PUTATIVE (AFU_ORTHOLOGUE AFUA_6G14720)-RELATED"/>
    <property type="match status" value="1"/>
</dbReference>
<dbReference type="GO" id="GO:0005694">
    <property type="term" value="C:chromosome"/>
    <property type="evidence" value="ECO:0007669"/>
    <property type="project" value="TreeGrafter"/>
</dbReference>
<dbReference type="GO" id="GO:0005524">
    <property type="term" value="F:ATP binding"/>
    <property type="evidence" value="ECO:0007669"/>
    <property type="project" value="InterPro"/>
</dbReference>
<proteinExistence type="inferred from homology"/>
<dbReference type="Proteomes" id="UP001175228">
    <property type="component" value="Unassembled WGS sequence"/>
</dbReference>
<sequence length="1436" mass="162181">MEPLHRRYSRKIIIRLATLEGSSHPPPVCTDPSHLDIVVLPLKDEPTAEVVQPHTSTSRVLSPMDVLDDDLDSVTDRPFGKNTSGEDSSGTEAEQSCDEDGDIEMEDGDDAGGDDEDDCRDIETEAGAKAVLESSGFVVDSTYRAIVCIDCHAVIRHKDVYNHRKKFHREHHKHSSRAIGKRGLELCVMRLQADRPRYPSPDSEAIRRVEHLKVDMFWGCGVSGCSYRRLWPSERSCTQNHGKTAHCDLSWMERRPVQVPGHCFTRMKRESLYVRVDQSTKSSTLPSDGVLALILQHSKARGLGDSQKELVVSDKRELTEVLYHGEWVKMLQDVAFVELIEHAIAPKKNEPNLLRLRDSVRRYYHAIPPILSQIGKLTKEQIVSHTLEHNDFQYFKEPQNDDSLIRDADEMTHFLTFHLRCMWEPIANFPVHLHPVTREKLELLYSTVEQADTSTTRIDSLLHDAIWSFLSCPVPEYLKDDIACPLTRYLVAVHLQTSRGRFAKPRFIPPTLSKLQYAFRATACRHIVNIRSEFGDETNRAYVEAVQPFLIAGKATLFHSLKQSHAFYTTLTKNEPGFARFNWDLDYKVLSVDGHPVLMTDFADSITGCVDTLQMRIHRLFRGCDYQDILDHISARLDPSNPRMWLQDDPLNSEYGESLITNTANGFKAFGLHKEDLTVRLLNHLSHRPELVSQKMGNDGQGKLQISRGNVMDWICELNECVKLLYYLITATWGGGARGTEMTPVQHSNTVNDRHVFVFNGMLTIVTNYVKTKSIQGHGVRVARCPSFVVSRLLILLVTTVYPAATHMYMLVKAGSSNNSSDFYESHLFVLSGRRMVTDDFSETTREITSTYLGAPLGVSSWRQFMHTMLVNLAKVDFTSSDQLDEEVQHVHAMFAHTKEVGQQHYSIQISNALADISSTSVSSNQRISIRWHGVNNLLHPNHLAKVKSENVAACFEPDAPSFAHISDTIHDVTRAATTNVLASIERQTAELKSTLQESNERLMINSMAYTHTRLVSDSNHQHPTTNTVAIQVHPHLFEEAELVQSTLGRENILAIMPTGSGKSLAFFSAPCLVPEGLFLVVTPLTALTEDMDRRLRQNHGVRGGIYPSFSDMNGQLVFVAAHQAGTDKFLGWVEKQESRLRRIFIDECHHVYASSTYRACFRLFHKLTKMKKPFTFLSSTVLPQSIPLLCRAMAITQETLRIIRAPIARPNISYSVTHVPDEKDLIERVTTFCRNFTLGADHRGIIYTRTIADAKLLADALGCDYYVSKVDLDEETNTMKKRANIKRWQEGEEAKKQSNVRITVHANVTTLIDLVQQTGRAGRDGKLSHSFVFWSQLPWNSQKEGQRSIIPDDWDDYYDVVVGPEHYGIDELILFLQANHQCRRFHLVQSHDGEAHSCAAIGGALCDNCQTLLGRISVLGMCQDANFKAPLASGK</sequence>
<feature type="region of interest" description="Disordered" evidence="2">
    <location>
        <begin position="48"/>
        <end position="120"/>
    </location>
</feature>
<gene>
    <name evidence="4" type="ORF">EDD18DRAFT_1357351</name>
</gene>
<dbReference type="Pfam" id="PF00270">
    <property type="entry name" value="DEAD"/>
    <property type="match status" value="1"/>
</dbReference>
<name>A0AA39PZE3_9AGAR</name>
<evidence type="ECO:0000259" key="3">
    <source>
        <dbReference type="PROSITE" id="PS51192"/>
    </source>
</evidence>
<evidence type="ECO:0000313" key="4">
    <source>
        <dbReference type="EMBL" id="KAK0492969.1"/>
    </source>
</evidence>
<reference evidence="4" key="1">
    <citation type="submission" date="2023-06" db="EMBL/GenBank/DDBJ databases">
        <authorList>
            <consortium name="Lawrence Berkeley National Laboratory"/>
            <person name="Ahrendt S."/>
            <person name="Sahu N."/>
            <person name="Indic B."/>
            <person name="Wong-Bajracharya J."/>
            <person name="Merenyi Z."/>
            <person name="Ke H.-M."/>
            <person name="Monk M."/>
            <person name="Kocsube S."/>
            <person name="Drula E."/>
            <person name="Lipzen A."/>
            <person name="Balint B."/>
            <person name="Henrissat B."/>
            <person name="Andreopoulos B."/>
            <person name="Martin F.M."/>
            <person name="Harder C.B."/>
            <person name="Rigling D."/>
            <person name="Ford K.L."/>
            <person name="Foster G.D."/>
            <person name="Pangilinan J."/>
            <person name="Papanicolaou A."/>
            <person name="Barry K."/>
            <person name="LaButti K."/>
            <person name="Viragh M."/>
            <person name="Koriabine M."/>
            <person name="Yan M."/>
            <person name="Riley R."/>
            <person name="Champramary S."/>
            <person name="Plett K.L."/>
            <person name="Tsai I.J."/>
            <person name="Slot J."/>
            <person name="Sipos G."/>
            <person name="Plett J."/>
            <person name="Nagy L.G."/>
            <person name="Grigoriev I.V."/>
        </authorList>
    </citation>
    <scope>NUCLEOTIDE SEQUENCE</scope>
    <source>
        <strain evidence="4">HWK02</strain>
    </source>
</reference>
<dbReference type="PANTHER" id="PTHR13710">
    <property type="entry name" value="DNA HELICASE RECQ FAMILY MEMBER"/>
    <property type="match status" value="1"/>
</dbReference>
<protein>
    <recommendedName>
        <fullName evidence="3">Helicase ATP-binding domain-containing protein</fullName>
    </recommendedName>
</protein>
<dbReference type="PROSITE" id="PS51192">
    <property type="entry name" value="HELICASE_ATP_BIND_1"/>
    <property type="match status" value="1"/>
</dbReference>
<accession>A0AA39PZE3</accession>
<feature type="domain" description="Helicase ATP-binding" evidence="3">
    <location>
        <begin position="1044"/>
        <end position="1200"/>
    </location>
</feature>
<comment type="caution">
    <text evidence="4">The sequence shown here is derived from an EMBL/GenBank/DDBJ whole genome shotgun (WGS) entry which is preliminary data.</text>
</comment>
<dbReference type="GO" id="GO:0003676">
    <property type="term" value="F:nucleic acid binding"/>
    <property type="evidence" value="ECO:0007669"/>
    <property type="project" value="InterPro"/>
</dbReference>
<dbReference type="SMART" id="SM00487">
    <property type="entry name" value="DEXDc"/>
    <property type="match status" value="1"/>
</dbReference>
<feature type="compositionally biased region" description="Polar residues" evidence="2">
    <location>
        <begin position="81"/>
        <end position="94"/>
    </location>
</feature>
<evidence type="ECO:0000313" key="5">
    <source>
        <dbReference type="Proteomes" id="UP001175228"/>
    </source>
</evidence>
<dbReference type="InterPro" id="IPR011545">
    <property type="entry name" value="DEAD/DEAH_box_helicase_dom"/>
</dbReference>
<dbReference type="SUPFAM" id="SSF52540">
    <property type="entry name" value="P-loop containing nucleoside triphosphate hydrolases"/>
    <property type="match status" value="1"/>
</dbReference>
<dbReference type="GO" id="GO:0000724">
    <property type="term" value="P:double-strand break repair via homologous recombination"/>
    <property type="evidence" value="ECO:0007669"/>
    <property type="project" value="TreeGrafter"/>
</dbReference>